<dbReference type="Gene3D" id="2.40.160.20">
    <property type="match status" value="1"/>
</dbReference>
<protein>
    <submittedName>
        <fullName evidence="2">Outer membrane protein beta-barrel domain-containing protein</fullName>
    </submittedName>
</protein>
<evidence type="ECO:0000259" key="1">
    <source>
        <dbReference type="Pfam" id="PF19573"/>
    </source>
</evidence>
<evidence type="ECO:0000313" key="3">
    <source>
        <dbReference type="Proteomes" id="UP000184609"/>
    </source>
</evidence>
<feature type="domain" description="DUF6089" evidence="1">
    <location>
        <begin position="59"/>
        <end position="291"/>
    </location>
</feature>
<dbReference type="Pfam" id="PF19573">
    <property type="entry name" value="DUF6089"/>
    <property type="match status" value="1"/>
</dbReference>
<dbReference type="AlphaFoldDB" id="A0A1M7ZFR2"/>
<reference evidence="3" key="1">
    <citation type="submission" date="2016-12" db="EMBL/GenBank/DDBJ databases">
        <authorList>
            <person name="Varghese N."/>
            <person name="Submissions S."/>
        </authorList>
    </citation>
    <scope>NUCLEOTIDE SEQUENCE [LARGE SCALE GENOMIC DNA]</scope>
    <source>
        <strain evidence="3">DSM 25035</strain>
    </source>
</reference>
<organism evidence="2 3">
    <name type="scientific">Algoriphagus zhangzhouensis</name>
    <dbReference type="NCBI Taxonomy" id="1073327"/>
    <lineage>
        <taxon>Bacteria</taxon>
        <taxon>Pseudomonadati</taxon>
        <taxon>Bacteroidota</taxon>
        <taxon>Cytophagia</taxon>
        <taxon>Cytophagales</taxon>
        <taxon>Cyclobacteriaceae</taxon>
        <taxon>Algoriphagus</taxon>
    </lineage>
</organism>
<keyword evidence="3" id="KW-1185">Reference proteome</keyword>
<evidence type="ECO:0000313" key="2">
    <source>
        <dbReference type="EMBL" id="SHO63708.1"/>
    </source>
</evidence>
<dbReference type="InterPro" id="IPR045743">
    <property type="entry name" value="DUF6089"/>
</dbReference>
<sequence>MGFRYEKLMLKSPFLGLLSLTNINRVNTSLRFLNVRHFITCIVLKKVNFQHTKTIVGIFAFLLFFIAESKAQIYEIGGGLGTTAYTGDILRKIDLDHLGLHGTLFGKRNFDNVWTLRVGITAGTLRATDSVKPYDLAAQRRDARFRGGIIEGSAVMEFNFLDFLRNDSEFFWSPYAFFGIGYTHFFLKGNTYAYQVSERYNLGSVVIPFGGGVKYRLNDRWTLALEAGIRATFTDYIDKIDSNTPPIPRFSDSSNPDQAWGINYGNPYDKDWYYFLGVTISYTFATTKCYAY</sequence>
<dbReference type="Proteomes" id="UP000184609">
    <property type="component" value="Unassembled WGS sequence"/>
</dbReference>
<gene>
    <name evidence="2" type="ORF">SAMN04488108_2870</name>
</gene>
<dbReference type="STRING" id="1073327.SAMN04488108_2870"/>
<dbReference type="SUPFAM" id="SSF56925">
    <property type="entry name" value="OMPA-like"/>
    <property type="match status" value="1"/>
</dbReference>
<proteinExistence type="predicted"/>
<dbReference type="EMBL" id="FRXN01000004">
    <property type="protein sequence ID" value="SHO63708.1"/>
    <property type="molecule type" value="Genomic_DNA"/>
</dbReference>
<name>A0A1M7ZFR2_9BACT</name>
<dbReference type="InterPro" id="IPR011250">
    <property type="entry name" value="OMP/PagP_B-barrel"/>
</dbReference>
<accession>A0A1M7ZFR2</accession>